<dbReference type="Pfam" id="PF00583">
    <property type="entry name" value="Acetyltransf_1"/>
    <property type="match status" value="1"/>
</dbReference>
<feature type="domain" description="N-acetyltransferase" evidence="1">
    <location>
        <begin position="17"/>
        <end position="195"/>
    </location>
</feature>
<accession>A0ABM7RKL4</accession>
<keyword evidence="3" id="KW-1185">Reference proteome</keyword>
<dbReference type="CDD" id="cd04301">
    <property type="entry name" value="NAT_SF"/>
    <property type="match status" value="1"/>
</dbReference>
<protein>
    <submittedName>
        <fullName evidence="2">GNAT family acetyltransferase</fullName>
    </submittedName>
</protein>
<sequence length="195" mass="22442">MHSVRTCRAGDLADRIEELAALRIAVFREWPYLYDGTLDYERRYLATYLENPRARVVVADADGCLIGMSTCLPLGDEVDEFKKPIVRAGHDPDRGFYFGESVLLPDHRGKGIGREFMEARLEAARDEGGMDYCCFCAVVRAEDDPRRPSDYRPLDPFWMKMGFAPMDGVEASFDWKEVGASDETPHRMRFWMRRL</sequence>
<evidence type="ECO:0000313" key="3">
    <source>
        <dbReference type="Proteomes" id="UP001374893"/>
    </source>
</evidence>
<dbReference type="PROSITE" id="PS51186">
    <property type="entry name" value="GNAT"/>
    <property type="match status" value="1"/>
</dbReference>
<organism evidence="2 3">
    <name type="scientific">Haloferula helveola</name>
    <dbReference type="NCBI Taxonomy" id="490095"/>
    <lineage>
        <taxon>Bacteria</taxon>
        <taxon>Pseudomonadati</taxon>
        <taxon>Verrucomicrobiota</taxon>
        <taxon>Verrucomicrobiia</taxon>
        <taxon>Verrucomicrobiales</taxon>
        <taxon>Verrucomicrobiaceae</taxon>
        <taxon>Haloferula</taxon>
    </lineage>
</organism>
<gene>
    <name evidence="2" type="ORF">HAHE_41290</name>
</gene>
<dbReference type="Gene3D" id="3.40.630.30">
    <property type="match status" value="1"/>
</dbReference>
<dbReference type="InterPro" id="IPR016181">
    <property type="entry name" value="Acyl_CoA_acyltransferase"/>
</dbReference>
<evidence type="ECO:0000313" key="2">
    <source>
        <dbReference type="EMBL" id="BCX50221.1"/>
    </source>
</evidence>
<dbReference type="RefSeq" id="WP_338687180.1">
    <property type="nucleotide sequence ID" value="NZ_AP024702.1"/>
</dbReference>
<name>A0ABM7RKL4_9BACT</name>
<dbReference type="EMBL" id="AP024702">
    <property type="protein sequence ID" value="BCX50221.1"/>
    <property type="molecule type" value="Genomic_DNA"/>
</dbReference>
<evidence type="ECO:0000259" key="1">
    <source>
        <dbReference type="PROSITE" id="PS51186"/>
    </source>
</evidence>
<proteinExistence type="predicted"/>
<dbReference type="Proteomes" id="UP001374893">
    <property type="component" value="Chromosome"/>
</dbReference>
<dbReference type="SUPFAM" id="SSF55729">
    <property type="entry name" value="Acyl-CoA N-acyltransferases (Nat)"/>
    <property type="match status" value="1"/>
</dbReference>
<dbReference type="InterPro" id="IPR000182">
    <property type="entry name" value="GNAT_dom"/>
</dbReference>
<reference evidence="2 3" key="1">
    <citation type="submission" date="2021-06" db="EMBL/GenBank/DDBJ databases">
        <title>Complete genome of Haloferula helveola possessing various polysaccharide degrading enzymes.</title>
        <authorList>
            <person name="Takami H."/>
            <person name="Huang C."/>
            <person name="Hamasaki K."/>
        </authorList>
    </citation>
    <scope>NUCLEOTIDE SEQUENCE [LARGE SCALE GENOMIC DNA]</scope>
    <source>
        <strain evidence="2 3">CN-1</strain>
    </source>
</reference>